<evidence type="ECO:0000259" key="2">
    <source>
        <dbReference type="Pfam" id="PF11008"/>
    </source>
</evidence>
<feature type="chain" id="PRO_5042213446" evidence="1">
    <location>
        <begin position="21"/>
        <end position="143"/>
    </location>
</feature>
<sequence length="143" mass="15229">MNRLLHTVVFFPLILLSACATGTVVSKSPEAKSPIPSGKSRIVVYRTQIVGMAVQPSVKVDGQKTGLCSPNGLFYVYVTPGVHEVSATTETTDTATVETRAGQTTYIECSVTTGIFVGRPSIIEVTESRAKPKISGLSFTGQY</sequence>
<dbReference type="AlphaFoldDB" id="A0AAE2ZT98"/>
<dbReference type="EMBL" id="JAICBX010000003">
    <property type="protein sequence ID" value="MBW8639152.1"/>
    <property type="molecule type" value="Genomic_DNA"/>
</dbReference>
<organism evidence="3 4">
    <name type="scientific">Flavimaribacter sediminis</name>
    <dbReference type="NCBI Taxonomy" id="2865987"/>
    <lineage>
        <taxon>Bacteria</taxon>
        <taxon>Pseudomonadati</taxon>
        <taxon>Pseudomonadota</taxon>
        <taxon>Alphaproteobacteria</taxon>
        <taxon>Hyphomicrobiales</taxon>
        <taxon>Rhizobiaceae</taxon>
        <taxon>Flavimaribacter</taxon>
    </lineage>
</organism>
<dbReference type="InterPro" id="IPR022548">
    <property type="entry name" value="DUF2846"/>
</dbReference>
<comment type="caution">
    <text evidence="3">The sequence shown here is derived from an EMBL/GenBank/DDBJ whole genome shotgun (WGS) entry which is preliminary data.</text>
</comment>
<keyword evidence="1" id="KW-0732">Signal</keyword>
<evidence type="ECO:0000313" key="3">
    <source>
        <dbReference type="EMBL" id="MBW8639152.1"/>
    </source>
</evidence>
<dbReference type="Pfam" id="PF11008">
    <property type="entry name" value="DUF2846"/>
    <property type="match status" value="1"/>
</dbReference>
<feature type="signal peptide" evidence="1">
    <location>
        <begin position="1"/>
        <end position="20"/>
    </location>
</feature>
<evidence type="ECO:0000313" key="4">
    <source>
        <dbReference type="Proteomes" id="UP001196509"/>
    </source>
</evidence>
<evidence type="ECO:0000256" key="1">
    <source>
        <dbReference type="SAM" id="SignalP"/>
    </source>
</evidence>
<keyword evidence="4" id="KW-1185">Reference proteome</keyword>
<feature type="domain" description="DUF2846" evidence="2">
    <location>
        <begin position="37"/>
        <end position="117"/>
    </location>
</feature>
<gene>
    <name evidence="3" type="ORF">K1W69_18290</name>
</gene>
<protein>
    <submittedName>
        <fullName evidence="3">DUF2846 domain-containing protein</fullName>
    </submittedName>
</protein>
<name>A0AAE2ZT98_9HYPH</name>
<dbReference type="Proteomes" id="UP001196509">
    <property type="component" value="Unassembled WGS sequence"/>
</dbReference>
<dbReference type="PROSITE" id="PS51257">
    <property type="entry name" value="PROKAR_LIPOPROTEIN"/>
    <property type="match status" value="1"/>
</dbReference>
<proteinExistence type="predicted"/>
<accession>A0AAE2ZT98</accession>
<dbReference type="RefSeq" id="WP_220229856.1">
    <property type="nucleotide sequence ID" value="NZ_JAICBX010000003.1"/>
</dbReference>
<reference evidence="3" key="1">
    <citation type="submission" date="2021-08" db="EMBL/GenBank/DDBJ databases">
        <title>Hoeflea bacterium WL0058 sp. nov., isolated from the sediment.</title>
        <authorList>
            <person name="Wang L."/>
            <person name="Zhang D."/>
        </authorList>
    </citation>
    <scope>NUCLEOTIDE SEQUENCE</scope>
    <source>
        <strain evidence="3">WL0058</strain>
    </source>
</reference>